<feature type="transmembrane region" description="Helical" evidence="1">
    <location>
        <begin position="450"/>
        <end position="470"/>
    </location>
</feature>
<dbReference type="EMBL" id="QXFW01004185">
    <property type="protein sequence ID" value="KAE8966817.1"/>
    <property type="molecule type" value="Genomic_DNA"/>
</dbReference>
<feature type="transmembrane region" description="Helical" evidence="1">
    <location>
        <begin position="235"/>
        <end position="259"/>
    </location>
</feature>
<comment type="caution">
    <text evidence="2">The sequence shown here is derived from an EMBL/GenBank/DDBJ whole genome shotgun (WGS) entry which is preliminary data.</text>
</comment>
<organism evidence="2 4">
    <name type="scientific">Phytophthora fragariae</name>
    <dbReference type="NCBI Taxonomy" id="53985"/>
    <lineage>
        <taxon>Eukaryota</taxon>
        <taxon>Sar</taxon>
        <taxon>Stramenopiles</taxon>
        <taxon>Oomycota</taxon>
        <taxon>Peronosporomycetes</taxon>
        <taxon>Peronosporales</taxon>
        <taxon>Peronosporaceae</taxon>
        <taxon>Phytophthora</taxon>
    </lineage>
</organism>
<feature type="transmembrane region" description="Helical" evidence="1">
    <location>
        <begin position="115"/>
        <end position="138"/>
    </location>
</feature>
<feature type="transmembrane region" description="Helical" evidence="1">
    <location>
        <begin position="490"/>
        <end position="512"/>
    </location>
</feature>
<keyword evidence="1" id="KW-1133">Transmembrane helix</keyword>
<dbReference type="Proteomes" id="UP000486351">
    <property type="component" value="Unassembled WGS sequence"/>
</dbReference>
<evidence type="ECO:0000256" key="1">
    <source>
        <dbReference type="SAM" id="Phobius"/>
    </source>
</evidence>
<keyword evidence="1" id="KW-0812">Transmembrane</keyword>
<feature type="transmembrane region" description="Helical" evidence="1">
    <location>
        <begin position="208"/>
        <end position="228"/>
    </location>
</feature>
<gene>
    <name evidence="3" type="ORF">PF008_g27747</name>
    <name evidence="2" type="ORF">PF011_g27800</name>
</gene>
<accession>A0A6A3HC89</accession>
<protein>
    <submittedName>
        <fullName evidence="2">Uncharacterized protein</fullName>
    </submittedName>
</protein>
<dbReference type="Proteomes" id="UP000460718">
    <property type="component" value="Unassembled WGS sequence"/>
</dbReference>
<reference evidence="4 5" key="1">
    <citation type="submission" date="2018-09" db="EMBL/GenBank/DDBJ databases">
        <title>Genomic investigation of the strawberry pathogen Phytophthora fragariae indicates pathogenicity is determined by transcriptional variation in three key races.</title>
        <authorList>
            <person name="Adams T.M."/>
            <person name="Armitage A.D."/>
            <person name="Sobczyk M.K."/>
            <person name="Bates H.J."/>
            <person name="Dunwell J.M."/>
            <person name="Nellist C.F."/>
            <person name="Harrison R.J."/>
        </authorList>
    </citation>
    <scope>NUCLEOTIDE SEQUENCE [LARGE SCALE GENOMIC DNA]</scope>
    <source>
        <strain evidence="3 5">NOV-77</strain>
        <strain evidence="2 4">SCRP245</strain>
    </source>
</reference>
<feature type="transmembrane region" description="Helical" evidence="1">
    <location>
        <begin position="46"/>
        <end position="64"/>
    </location>
</feature>
<proteinExistence type="predicted"/>
<evidence type="ECO:0000313" key="3">
    <source>
        <dbReference type="EMBL" id="KAE9281995.1"/>
    </source>
</evidence>
<feature type="transmembrane region" description="Helical" evidence="1">
    <location>
        <begin position="84"/>
        <end position="103"/>
    </location>
</feature>
<sequence length="566" mass="63415">MHPVYRVFKPVAQWLQVFAGRLPGEYTVAKLDAFDCFRLQTSPWQVTGILLLTPMGCLVANVLIESIPLSDPATGFYGSLHFQARNFLVATTVMTTLITTKVSCVSHLTPRSWRFICGMSLTLAGVAIATNAVISIAVGIFPVPFTQFAPTGPMAVIGGLINQRFLETPENRVRLQRLDRWLAMDLAPILIYPIFTAVFMAVQSTQQLWLSLLLPVLKFLLRYLLWLVVRGEIDLVGAATCSVGHLYHILFTVMCLQNAKSWKTYAVVIAVNTIQMLLNCRGILQDSDEIRRTAEQLTESPGDDHEDAVTSALTIAQQENVAKLLHRKRFSRFFSLFPGYQHADYVSKHQKLLRRSSSVNLRHSSVPNVMTNSKVDGAVAPISKMSTPILPTKRLSWKISSDSFTTEILVASFAKRGEDTRQVCAREQEAYVRQVTSALHQTEIVLLRSYITIFALPFYGLYQALLFSLPNRRYFVTMATTTTFDAVAGMIFHMLVLCGLELLFLVVYVTLISHRLGFSGLHQLAFVLWSQRILIQGKFIMLPIMILGFPLEHFGNGSIFKIKGAT</sequence>
<name>A0A6A3HC89_9STRA</name>
<keyword evidence="1" id="KW-0472">Membrane</keyword>
<evidence type="ECO:0000313" key="4">
    <source>
        <dbReference type="Proteomes" id="UP000460718"/>
    </source>
</evidence>
<evidence type="ECO:0000313" key="2">
    <source>
        <dbReference type="EMBL" id="KAE8966817.1"/>
    </source>
</evidence>
<dbReference type="EMBL" id="QXFY01003803">
    <property type="protein sequence ID" value="KAE9281995.1"/>
    <property type="molecule type" value="Genomic_DNA"/>
</dbReference>
<evidence type="ECO:0000313" key="5">
    <source>
        <dbReference type="Proteomes" id="UP000486351"/>
    </source>
</evidence>
<dbReference type="AlphaFoldDB" id="A0A6A3HC89"/>
<feature type="transmembrane region" description="Helical" evidence="1">
    <location>
        <begin position="182"/>
        <end position="202"/>
    </location>
</feature>